<dbReference type="PROSITE" id="PS00871">
    <property type="entry name" value="CLPAB_2"/>
    <property type="match status" value="1"/>
</dbReference>
<dbReference type="FunFam" id="3.40.50.300:FF:000271">
    <property type="entry name" value="ATP-dependent Clp protease ATP-binding subunit ClpA"/>
    <property type="match status" value="1"/>
</dbReference>
<dbReference type="Pfam" id="PF02861">
    <property type="entry name" value="Clp_N"/>
    <property type="match status" value="1"/>
</dbReference>
<evidence type="ECO:0000256" key="10">
    <source>
        <dbReference type="RuleBase" id="RU004432"/>
    </source>
</evidence>
<dbReference type="SMART" id="SM01086">
    <property type="entry name" value="ClpB_D2-small"/>
    <property type="match status" value="1"/>
</dbReference>
<dbReference type="Gene3D" id="1.10.8.60">
    <property type="match status" value="2"/>
</dbReference>
<evidence type="ECO:0000256" key="5">
    <source>
        <dbReference type="ARBA" id="ARBA00023186"/>
    </source>
</evidence>
<dbReference type="NCBIfam" id="TIGR02639">
    <property type="entry name" value="ClpA"/>
    <property type="match status" value="1"/>
</dbReference>
<comment type="subunit">
    <text evidence="7">Component of the ClpAP complex composed of six ClpA subunits assembled into a hexameric ring in the presence of ATP, and fourteen ClpP subunits arranged in two heptameric rings. Binds to ClpS.</text>
</comment>
<dbReference type="FunFam" id="1.10.1780.10:FF:000002">
    <property type="entry name" value="ATP-dependent Clp protease ATP-binding subunit ClpA"/>
    <property type="match status" value="1"/>
</dbReference>
<keyword evidence="4 10" id="KW-0067">ATP-binding</keyword>
<dbReference type="InterPro" id="IPR004176">
    <property type="entry name" value="Clp_R_N"/>
</dbReference>
<accession>A0A2N5EFH5</accession>
<dbReference type="NCBIfam" id="NF008263">
    <property type="entry name" value="PRK11034.1"/>
    <property type="match status" value="1"/>
</dbReference>
<dbReference type="PANTHER" id="PTHR11638">
    <property type="entry name" value="ATP-DEPENDENT CLP PROTEASE"/>
    <property type="match status" value="1"/>
</dbReference>
<dbReference type="GO" id="GO:0005737">
    <property type="term" value="C:cytoplasm"/>
    <property type="evidence" value="ECO:0007669"/>
    <property type="project" value="TreeGrafter"/>
</dbReference>
<dbReference type="GO" id="GO:0008233">
    <property type="term" value="F:peptidase activity"/>
    <property type="evidence" value="ECO:0007669"/>
    <property type="project" value="UniProtKB-KW"/>
</dbReference>
<dbReference type="Pfam" id="PF17871">
    <property type="entry name" value="AAA_lid_9"/>
    <property type="match status" value="1"/>
</dbReference>
<reference evidence="13 14" key="1">
    <citation type="submission" date="2017-12" db="EMBL/GenBank/DDBJ databases">
        <title>Characterization of six clinical isolates of Enterochimera gen. nov., a novel genus of the Yersiniaciae family and the three species Enterochimera arupensis sp. nov., Enterochimera coloradensis sp. nov, and Enterochimera californica sp. nov.</title>
        <authorList>
            <person name="Rossi A."/>
            <person name="Fisher M."/>
        </authorList>
    </citation>
    <scope>NUCLEOTIDE SEQUENCE [LARGE SCALE GENOMIC DNA]</scope>
    <source>
        <strain evidence="14">2015-Iso6</strain>
    </source>
</reference>
<evidence type="ECO:0000313" key="13">
    <source>
        <dbReference type="EMBL" id="PLR41307.1"/>
    </source>
</evidence>
<dbReference type="GO" id="GO:0043335">
    <property type="term" value="P:protein unfolding"/>
    <property type="evidence" value="ECO:0007669"/>
    <property type="project" value="InterPro"/>
</dbReference>
<dbReference type="Pfam" id="PF10431">
    <property type="entry name" value="ClpB_D2-small"/>
    <property type="match status" value="1"/>
</dbReference>
<dbReference type="EMBL" id="PJZF01000001">
    <property type="protein sequence ID" value="PLR41307.1"/>
    <property type="molecule type" value="Genomic_DNA"/>
</dbReference>
<dbReference type="FunFam" id="1.10.8.60:FF:000011">
    <property type="entry name" value="ATP-dependent Clp protease ATP-binding subunit"/>
    <property type="match status" value="1"/>
</dbReference>
<dbReference type="InterPro" id="IPR013461">
    <property type="entry name" value="ClpA"/>
</dbReference>
<keyword evidence="2 9" id="KW-0677">Repeat</keyword>
<dbReference type="Pfam" id="PF07724">
    <property type="entry name" value="AAA_2"/>
    <property type="match status" value="1"/>
</dbReference>
<dbReference type="GO" id="GO:0016887">
    <property type="term" value="F:ATP hydrolysis activity"/>
    <property type="evidence" value="ECO:0007669"/>
    <property type="project" value="InterPro"/>
</dbReference>
<comment type="function">
    <text evidence="6">ATP-dependent specificity component of the ClpAP protease. It directs the protease to specific substrates. It has unfoldase activity. The primary function of the ClpA-ClpP complex appears to be the degradation of unfolded or abnormal proteins.</text>
</comment>
<evidence type="ECO:0000256" key="2">
    <source>
        <dbReference type="ARBA" id="ARBA00022737"/>
    </source>
</evidence>
<dbReference type="InterPro" id="IPR019489">
    <property type="entry name" value="Clp_ATPase_C"/>
</dbReference>
<dbReference type="GO" id="GO:0005524">
    <property type="term" value="F:ATP binding"/>
    <property type="evidence" value="ECO:0007669"/>
    <property type="project" value="UniProtKB-KW"/>
</dbReference>
<evidence type="ECO:0000256" key="4">
    <source>
        <dbReference type="ARBA" id="ARBA00022840"/>
    </source>
</evidence>
<dbReference type="InterPro" id="IPR050130">
    <property type="entry name" value="ClpA_ClpB"/>
</dbReference>
<keyword evidence="14" id="KW-1185">Reference proteome</keyword>
<dbReference type="InterPro" id="IPR003959">
    <property type="entry name" value="ATPase_AAA_core"/>
</dbReference>
<dbReference type="CDD" id="cd19499">
    <property type="entry name" value="RecA-like_ClpB_Hsp104-like"/>
    <property type="match status" value="1"/>
</dbReference>
<protein>
    <recommendedName>
        <fullName evidence="8">ATP-dependent Clp protease ATP-binding subunit ClpA</fullName>
    </recommendedName>
</protein>
<proteinExistence type="inferred from homology"/>
<dbReference type="AlphaFoldDB" id="A0A2N5EFH5"/>
<dbReference type="SUPFAM" id="SSF52540">
    <property type="entry name" value="P-loop containing nucleoside triphosphate hydrolases"/>
    <property type="match status" value="2"/>
</dbReference>
<dbReference type="CDD" id="cd00009">
    <property type="entry name" value="AAA"/>
    <property type="match status" value="1"/>
</dbReference>
<dbReference type="PRINTS" id="PR00300">
    <property type="entry name" value="CLPPROTEASEA"/>
</dbReference>
<comment type="similarity">
    <text evidence="1 10">Belongs to the ClpA/ClpB family.</text>
</comment>
<dbReference type="SMART" id="SM00382">
    <property type="entry name" value="AAA"/>
    <property type="match status" value="2"/>
</dbReference>
<keyword evidence="3 10" id="KW-0547">Nucleotide-binding</keyword>
<feature type="region of interest" description="Disordered" evidence="11">
    <location>
        <begin position="140"/>
        <end position="164"/>
    </location>
</feature>
<evidence type="ECO:0000256" key="11">
    <source>
        <dbReference type="SAM" id="MobiDB-lite"/>
    </source>
</evidence>
<evidence type="ECO:0000259" key="12">
    <source>
        <dbReference type="PROSITE" id="PS51903"/>
    </source>
</evidence>
<evidence type="ECO:0000313" key="14">
    <source>
        <dbReference type="Proteomes" id="UP000234240"/>
    </source>
</evidence>
<sequence length="758" mass="84095">MLNQELELSLNMAFARAREHRHEFMTVEHLLLALLSNPAAREALEACTVDLVALRQELEAFIEQTTPTLPASEEERDTQPTLSFQRVLQRAVFHVQSSGRNEVSGANVLVAIFSEQESQAAYLLRKHDVSRLDVVNFISHGTRKDEPGQAPNAENPVNEEQPAGEDRMENFTTNLNQLARVGGIDPLIGRDKELERAIQVLCRRRKNNPLLVGESGVGKTAIAEGLAWRIVQGDVPEVMADCTLYSLDIGSLLAGTKYRGDFEKRFKALLKQLEQDKNSILFIDEIHTIIGAGAASGGQVDAANLIKPLLSSGKIRVIGSTTYQEFSNIFEKDRALARRFQKIDITEPSVEETVQIINGLKTKYEAHHDVRYTAKAVRAAVELSVKYINDRHLPDKAIDVIDEAGARSRLMPVSKRKKTVNVGDIESVVARIARIPEKTVSASDRDVLRNLGDRLKMLVFGQDPAIGALTEAIKMSRAGLGQDRKPVGSFLFAGPTGVGKTEVTVQLAKALDIELLRFDMSEYMERHTVSRLIGAPPGYVGFDQGGLLTDAVIKHPHAVVLLDEIEKAHPDVFNLLLQVMDNGTLTDNNGRKADFRNVILVMTTNAGVRETERKSIGLIHQDNSTDAMEEIKKVFTPEFRNRLDNIIWFNHLSAEVIQQVVDKFIVELQAQLDAKGVSLEVSDEARDWLAVKGYDKAMGARPMARVMQENLKKPLANELLFGSLVDGGSVKVELDKDADQLTYEFLSAQKRKEEGAVH</sequence>
<dbReference type="OrthoDB" id="9803641at2"/>
<dbReference type="Gene3D" id="1.10.1780.10">
    <property type="entry name" value="Clp, N-terminal domain"/>
    <property type="match status" value="1"/>
</dbReference>
<dbReference type="InterPro" id="IPR027417">
    <property type="entry name" value="P-loop_NTPase"/>
</dbReference>
<comment type="caution">
    <text evidence="13">The sequence shown here is derived from an EMBL/GenBank/DDBJ whole genome shotgun (WGS) entry which is preliminary data.</text>
</comment>
<dbReference type="InterPro" id="IPR028299">
    <property type="entry name" value="ClpA/B_CS2"/>
</dbReference>
<dbReference type="PROSITE" id="PS51903">
    <property type="entry name" value="CLP_R"/>
    <property type="match status" value="1"/>
</dbReference>
<dbReference type="Proteomes" id="UP000234240">
    <property type="component" value="Unassembled WGS sequence"/>
</dbReference>
<dbReference type="RefSeq" id="WP_101814176.1">
    <property type="nucleotide sequence ID" value="NZ_PJZF01000001.1"/>
</dbReference>
<evidence type="ECO:0000256" key="6">
    <source>
        <dbReference type="ARBA" id="ARBA00058529"/>
    </source>
</evidence>
<dbReference type="GO" id="GO:0006508">
    <property type="term" value="P:proteolysis"/>
    <property type="evidence" value="ECO:0007669"/>
    <property type="project" value="UniProtKB-KW"/>
</dbReference>
<dbReference type="GO" id="GO:0034605">
    <property type="term" value="P:cellular response to heat"/>
    <property type="evidence" value="ECO:0007669"/>
    <property type="project" value="TreeGrafter"/>
</dbReference>
<evidence type="ECO:0000256" key="7">
    <source>
        <dbReference type="ARBA" id="ARBA00064972"/>
    </source>
</evidence>
<organism evidence="13 14">
    <name type="scientific">Chimaeribacter californicus</name>
    <dbReference type="NCBI Taxonomy" id="2060067"/>
    <lineage>
        <taxon>Bacteria</taxon>
        <taxon>Pseudomonadati</taxon>
        <taxon>Pseudomonadota</taxon>
        <taxon>Gammaproteobacteria</taxon>
        <taxon>Enterobacterales</taxon>
        <taxon>Yersiniaceae</taxon>
        <taxon>Chimaeribacter</taxon>
    </lineage>
</organism>
<dbReference type="PANTHER" id="PTHR11638:SF111">
    <property type="entry name" value="ATP-DEPENDENT CLP PROTEASE ATP-BINDING SUBUNIT CLPA"/>
    <property type="match status" value="1"/>
</dbReference>
<evidence type="ECO:0000256" key="1">
    <source>
        <dbReference type="ARBA" id="ARBA00008675"/>
    </source>
</evidence>
<dbReference type="Gene3D" id="3.40.50.300">
    <property type="entry name" value="P-loop containing nucleotide triphosphate hydrolases"/>
    <property type="match status" value="2"/>
</dbReference>
<keyword evidence="5 10" id="KW-0143">Chaperone</keyword>
<keyword evidence="13" id="KW-0645">Protease</keyword>
<dbReference type="SUPFAM" id="SSF81923">
    <property type="entry name" value="Double Clp-N motif"/>
    <property type="match status" value="1"/>
</dbReference>
<dbReference type="InterPro" id="IPR041546">
    <property type="entry name" value="ClpA/ClpB_AAA_lid"/>
</dbReference>
<dbReference type="InterPro" id="IPR001270">
    <property type="entry name" value="ClpA/B"/>
</dbReference>
<dbReference type="PROSITE" id="PS00870">
    <property type="entry name" value="CLPAB_1"/>
    <property type="match status" value="1"/>
</dbReference>
<dbReference type="Pfam" id="PF00004">
    <property type="entry name" value="AAA"/>
    <property type="match status" value="1"/>
</dbReference>
<dbReference type="FunFam" id="3.40.50.300:FF:000268">
    <property type="entry name" value="ATP-dependent Clp protease, ATP-binding subunit ClpA"/>
    <property type="match status" value="1"/>
</dbReference>
<dbReference type="InterPro" id="IPR018368">
    <property type="entry name" value="ClpA/B_CS1"/>
</dbReference>
<dbReference type="InterPro" id="IPR003593">
    <property type="entry name" value="AAA+_ATPase"/>
</dbReference>
<keyword evidence="13" id="KW-0378">Hydrolase</keyword>
<evidence type="ECO:0000256" key="8">
    <source>
        <dbReference type="ARBA" id="ARBA00067753"/>
    </source>
</evidence>
<feature type="domain" description="Clp R" evidence="12">
    <location>
        <begin position="1"/>
        <end position="145"/>
    </location>
</feature>
<evidence type="ECO:0000256" key="9">
    <source>
        <dbReference type="PROSITE-ProRule" id="PRU01251"/>
    </source>
</evidence>
<name>A0A2N5EFH5_9GAMM</name>
<gene>
    <name evidence="13" type="ORF">CYR55_00205</name>
</gene>
<evidence type="ECO:0000256" key="3">
    <source>
        <dbReference type="ARBA" id="ARBA00022741"/>
    </source>
</evidence>
<dbReference type="InterPro" id="IPR036628">
    <property type="entry name" value="Clp_N_dom_sf"/>
</dbReference>